<dbReference type="InterPro" id="IPR013083">
    <property type="entry name" value="Znf_RING/FYVE/PHD"/>
</dbReference>
<feature type="compositionally biased region" description="Pro residues" evidence="7">
    <location>
        <begin position="116"/>
        <end position="128"/>
    </location>
</feature>
<gene>
    <name evidence="9" type="ORF">BLNAU_116</name>
</gene>
<keyword evidence="2" id="KW-0479">Metal-binding</keyword>
<dbReference type="Pfam" id="PF00628">
    <property type="entry name" value="PHD"/>
    <property type="match status" value="1"/>
</dbReference>
<feature type="compositionally biased region" description="Low complexity" evidence="7">
    <location>
        <begin position="199"/>
        <end position="210"/>
    </location>
</feature>
<evidence type="ECO:0000259" key="8">
    <source>
        <dbReference type="PROSITE" id="PS50016"/>
    </source>
</evidence>
<keyword evidence="3 6" id="KW-0863">Zinc-finger</keyword>
<evidence type="ECO:0000313" key="9">
    <source>
        <dbReference type="EMBL" id="KAK2964816.1"/>
    </source>
</evidence>
<feature type="region of interest" description="Disordered" evidence="7">
    <location>
        <begin position="425"/>
        <end position="481"/>
    </location>
</feature>
<evidence type="ECO:0000256" key="6">
    <source>
        <dbReference type="PROSITE-ProRule" id="PRU00146"/>
    </source>
</evidence>
<keyword evidence="5" id="KW-0539">Nucleus</keyword>
<feature type="compositionally biased region" description="Acidic residues" evidence="7">
    <location>
        <begin position="527"/>
        <end position="538"/>
    </location>
</feature>
<dbReference type="PROSITE" id="PS50016">
    <property type="entry name" value="ZF_PHD_2"/>
    <property type="match status" value="1"/>
</dbReference>
<dbReference type="Proteomes" id="UP001281761">
    <property type="component" value="Unassembled WGS sequence"/>
</dbReference>
<feature type="compositionally biased region" description="Pro residues" evidence="7">
    <location>
        <begin position="472"/>
        <end position="481"/>
    </location>
</feature>
<dbReference type="PANTHER" id="PTHR46174:SF1">
    <property type="entry name" value="CXXC-TYPE ZINC FINGER PROTEIN 1"/>
    <property type="match status" value="1"/>
</dbReference>
<proteinExistence type="predicted"/>
<evidence type="ECO:0000256" key="7">
    <source>
        <dbReference type="SAM" id="MobiDB-lite"/>
    </source>
</evidence>
<reference evidence="9 10" key="1">
    <citation type="journal article" date="2022" name="bioRxiv">
        <title>Genomics of Preaxostyla Flagellates Illuminates Evolutionary Transitions and the Path Towards Mitochondrial Loss.</title>
        <authorList>
            <person name="Novak L.V.F."/>
            <person name="Treitli S.C."/>
            <person name="Pyrih J."/>
            <person name="Halakuc P."/>
            <person name="Pipaliya S.V."/>
            <person name="Vacek V."/>
            <person name="Brzon O."/>
            <person name="Soukal P."/>
            <person name="Eme L."/>
            <person name="Dacks J.B."/>
            <person name="Karnkowska A."/>
            <person name="Elias M."/>
            <person name="Hampl V."/>
        </authorList>
    </citation>
    <scope>NUCLEOTIDE SEQUENCE [LARGE SCALE GENOMIC DNA]</scope>
    <source>
        <strain evidence="9">NAU3</strain>
        <tissue evidence="9">Gut</tissue>
    </source>
</reference>
<protein>
    <recommendedName>
        <fullName evidence="8">PHD-type domain-containing protein</fullName>
    </recommendedName>
</protein>
<feature type="region of interest" description="Disordered" evidence="7">
    <location>
        <begin position="93"/>
        <end position="148"/>
    </location>
</feature>
<dbReference type="InterPro" id="IPR019787">
    <property type="entry name" value="Znf_PHD-finger"/>
</dbReference>
<evidence type="ECO:0000313" key="10">
    <source>
        <dbReference type="Proteomes" id="UP001281761"/>
    </source>
</evidence>
<dbReference type="SMART" id="SM00249">
    <property type="entry name" value="PHD"/>
    <property type="match status" value="1"/>
</dbReference>
<evidence type="ECO:0000256" key="1">
    <source>
        <dbReference type="ARBA" id="ARBA00004123"/>
    </source>
</evidence>
<evidence type="ECO:0000256" key="3">
    <source>
        <dbReference type="ARBA" id="ARBA00022771"/>
    </source>
</evidence>
<dbReference type="EMBL" id="JARBJD010000001">
    <property type="protein sequence ID" value="KAK2964816.1"/>
    <property type="molecule type" value="Genomic_DNA"/>
</dbReference>
<accession>A0ABQ9YM30</accession>
<feature type="region of interest" description="Disordered" evidence="7">
    <location>
        <begin position="226"/>
        <end position="267"/>
    </location>
</feature>
<dbReference type="SUPFAM" id="SSF57903">
    <property type="entry name" value="FYVE/PHD zinc finger"/>
    <property type="match status" value="1"/>
</dbReference>
<sequence>MEPIPPLPPPPPLPLEPVVNSDHMSCICQGQIRDDQDMIQCDSCLNWFHHTCVQVNKHQVEAIDRYICPICRGQDVAFKKDLERRLRKLKVPKEDHYSPLDPPQPDTPVPQTVDPTPSPPISVPPPQTPVSARTQEDERPPYTPEELMRRRLAAREGRRLTFKIYDKDVSLNIPEKALAELDSAYRGDGSGGFDPETPSSQIYSGFGSSSRLKNRSKDRKVQLLGSAARSSVFSQERIREEAHKRRSELKKNKAPNSTLKKGHLHKFGHQSLIRSGYHDEGSYVHSPMKSKSQLLSSRRSSLKKHKGHHKLHRHYQDDMGNEFLDSPTHKHNTFVTSRQRLLQQNALNENYGGTPRIDASSLVWPSFVPPPTAQDRYVYPVPPVIQFQLFNDPFLLHKHSLGTTVPDCPIRYSVELDGISVRREKRVNTPEPAHQFTSGHRLEAPSFQNSPSRVSDTPLNTTPSQSLEHSQPPTPNTPPPAEDVWIIQQIYRCQNEACKKAFVPRALVDLGYVKPKGLRSRKRTTGEDDELSFSETDSDSNRVNNTIDGVQVSTIYSHRFCSEACALSIAWNRMKLPGTPDEKINKALSARSGHIQWLATHMQTTPRDSVEQIAEVFVSMAGDAPHGDHPS</sequence>
<name>A0ABQ9YM30_9EUKA</name>
<feature type="domain" description="PHD-type" evidence="8">
    <location>
        <begin position="23"/>
        <end position="74"/>
    </location>
</feature>
<feature type="region of interest" description="Disordered" evidence="7">
    <location>
        <begin position="519"/>
        <end position="541"/>
    </location>
</feature>
<evidence type="ECO:0000256" key="4">
    <source>
        <dbReference type="ARBA" id="ARBA00022833"/>
    </source>
</evidence>
<dbReference type="InterPro" id="IPR011011">
    <property type="entry name" value="Znf_FYVE_PHD"/>
</dbReference>
<evidence type="ECO:0000256" key="5">
    <source>
        <dbReference type="ARBA" id="ARBA00023242"/>
    </source>
</evidence>
<comment type="caution">
    <text evidence="9">The sequence shown here is derived from an EMBL/GenBank/DDBJ whole genome shotgun (WGS) entry which is preliminary data.</text>
</comment>
<dbReference type="Gene3D" id="3.30.40.10">
    <property type="entry name" value="Zinc/RING finger domain, C3HC4 (zinc finger)"/>
    <property type="match status" value="1"/>
</dbReference>
<keyword evidence="10" id="KW-1185">Reference proteome</keyword>
<organism evidence="9 10">
    <name type="scientific">Blattamonas nauphoetae</name>
    <dbReference type="NCBI Taxonomy" id="2049346"/>
    <lineage>
        <taxon>Eukaryota</taxon>
        <taxon>Metamonada</taxon>
        <taxon>Preaxostyla</taxon>
        <taxon>Oxymonadida</taxon>
        <taxon>Blattamonas</taxon>
    </lineage>
</organism>
<dbReference type="PROSITE" id="PS01359">
    <property type="entry name" value="ZF_PHD_1"/>
    <property type="match status" value="1"/>
</dbReference>
<evidence type="ECO:0000256" key="2">
    <source>
        <dbReference type="ARBA" id="ARBA00022723"/>
    </source>
</evidence>
<dbReference type="InterPro" id="IPR019786">
    <property type="entry name" value="Zinc_finger_PHD-type_CS"/>
</dbReference>
<dbReference type="InterPro" id="IPR001965">
    <property type="entry name" value="Znf_PHD"/>
</dbReference>
<comment type="subcellular location">
    <subcellularLocation>
        <location evidence="1">Nucleus</location>
    </subcellularLocation>
</comment>
<dbReference type="InterPro" id="IPR037869">
    <property type="entry name" value="Spp1/CFP1"/>
</dbReference>
<feature type="compositionally biased region" description="Polar residues" evidence="7">
    <location>
        <begin position="446"/>
        <end position="471"/>
    </location>
</feature>
<feature type="compositionally biased region" description="Basic and acidic residues" evidence="7">
    <location>
        <begin position="134"/>
        <end position="148"/>
    </location>
</feature>
<feature type="region of interest" description="Disordered" evidence="7">
    <location>
        <begin position="189"/>
        <end position="214"/>
    </location>
</feature>
<keyword evidence="4" id="KW-0862">Zinc</keyword>
<dbReference type="PANTHER" id="PTHR46174">
    <property type="entry name" value="CXXC-TYPE ZINC FINGER PROTEIN 1"/>
    <property type="match status" value="1"/>
</dbReference>